<feature type="region of interest" description="Disordered" evidence="1">
    <location>
        <begin position="1"/>
        <end position="26"/>
    </location>
</feature>
<dbReference type="PANTHER" id="PTHR35111">
    <property type="entry name" value="F10A5.9-RELATED"/>
    <property type="match status" value="1"/>
</dbReference>
<evidence type="ECO:0000256" key="1">
    <source>
        <dbReference type="SAM" id="MobiDB-lite"/>
    </source>
</evidence>
<dbReference type="EMBL" id="JABCRI010000024">
    <property type="protein sequence ID" value="KAF8377835.1"/>
    <property type="molecule type" value="Genomic_DNA"/>
</dbReference>
<reference evidence="2 3" key="1">
    <citation type="submission" date="2020-04" db="EMBL/GenBank/DDBJ databases">
        <title>Plant Genome Project.</title>
        <authorList>
            <person name="Zhang R.-G."/>
        </authorList>
    </citation>
    <scope>NUCLEOTIDE SEQUENCE [LARGE SCALE GENOMIC DNA]</scope>
    <source>
        <strain evidence="2">YNK0</strain>
        <tissue evidence="2">Leaf</tissue>
    </source>
</reference>
<dbReference type="Proteomes" id="UP000655225">
    <property type="component" value="Unassembled WGS sequence"/>
</dbReference>
<protein>
    <submittedName>
        <fullName evidence="2">Uncharacterized protein</fullName>
    </submittedName>
</protein>
<dbReference type="OMA" id="KANTNHR"/>
<dbReference type="OrthoDB" id="773033at2759"/>
<accession>A0A834YEF4</accession>
<keyword evidence="3" id="KW-1185">Reference proteome</keyword>
<sequence>MDFKDQRPQLKLDKMKGRQKNMKSTTLCIPKLRRNNSTSNNNNLSPISLLERFREAVFRLIMVSALSKATHQSGPINVAPAYYPPDPHHSEAVADCIDFIKKSAVADETRNPHSSVDAAELCYGL</sequence>
<name>A0A834YEF4_TETSI</name>
<evidence type="ECO:0000313" key="3">
    <source>
        <dbReference type="Proteomes" id="UP000655225"/>
    </source>
</evidence>
<dbReference type="AlphaFoldDB" id="A0A834YEF4"/>
<gene>
    <name evidence="2" type="ORF">HHK36_031220</name>
</gene>
<feature type="compositionally biased region" description="Basic and acidic residues" evidence="1">
    <location>
        <begin position="1"/>
        <end position="16"/>
    </location>
</feature>
<evidence type="ECO:0000313" key="2">
    <source>
        <dbReference type="EMBL" id="KAF8377835.1"/>
    </source>
</evidence>
<proteinExistence type="predicted"/>
<organism evidence="2 3">
    <name type="scientific">Tetracentron sinense</name>
    <name type="common">Spur-leaf</name>
    <dbReference type="NCBI Taxonomy" id="13715"/>
    <lineage>
        <taxon>Eukaryota</taxon>
        <taxon>Viridiplantae</taxon>
        <taxon>Streptophyta</taxon>
        <taxon>Embryophyta</taxon>
        <taxon>Tracheophyta</taxon>
        <taxon>Spermatophyta</taxon>
        <taxon>Magnoliopsida</taxon>
        <taxon>Trochodendrales</taxon>
        <taxon>Trochodendraceae</taxon>
        <taxon>Tetracentron</taxon>
    </lineage>
</organism>
<dbReference type="PANTHER" id="PTHR35111:SF1">
    <property type="entry name" value="OS04G0115900 PROTEIN"/>
    <property type="match status" value="1"/>
</dbReference>
<comment type="caution">
    <text evidence="2">The sequence shown here is derived from an EMBL/GenBank/DDBJ whole genome shotgun (WGS) entry which is preliminary data.</text>
</comment>